<dbReference type="InterPro" id="IPR013210">
    <property type="entry name" value="LRR_N_plant-typ"/>
</dbReference>
<dbReference type="Pfam" id="PF06858">
    <property type="entry name" value="NOG1"/>
    <property type="match status" value="1"/>
</dbReference>
<dbReference type="Gene3D" id="3.40.50.300">
    <property type="entry name" value="P-loop containing nucleotide triphosphate hydrolases"/>
    <property type="match status" value="1"/>
</dbReference>
<dbReference type="InterPro" id="IPR041623">
    <property type="entry name" value="NOG1_N"/>
</dbReference>
<evidence type="ECO:0000256" key="1">
    <source>
        <dbReference type="ARBA" id="ARBA00004196"/>
    </source>
</evidence>
<evidence type="ECO:0000256" key="4">
    <source>
        <dbReference type="ARBA" id="ARBA00038043"/>
    </source>
</evidence>
<dbReference type="InterPro" id="IPR027417">
    <property type="entry name" value="P-loop_NTPase"/>
</dbReference>
<dbReference type="PANTHER" id="PTHR48059:SF22">
    <property type="entry name" value="LEUCINE-RICH REPEAT-CONTAINING N-TERMINAL PLANT-TYPE DOMAIN-CONTAINING PROTEIN"/>
    <property type="match status" value="1"/>
</dbReference>
<feature type="domain" description="Leucine-rich repeat-containing N-terminal plant-type" evidence="7">
    <location>
        <begin position="37"/>
        <end position="75"/>
    </location>
</feature>
<dbReference type="Gene3D" id="3.80.10.10">
    <property type="entry name" value="Ribonuclease Inhibitor"/>
    <property type="match status" value="3"/>
</dbReference>
<evidence type="ECO:0000259" key="7">
    <source>
        <dbReference type="Pfam" id="PF08263"/>
    </source>
</evidence>
<comment type="similarity">
    <text evidence="4">Belongs to the polygalacturonase-inhibiting protein family.</text>
</comment>
<evidence type="ECO:0000259" key="8">
    <source>
        <dbReference type="Pfam" id="PF17835"/>
    </source>
</evidence>
<dbReference type="Pfam" id="PF08263">
    <property type="entry name" value="LRRNT_2"/>
    <property type="match status" value="3"/>
</dbReference>
<keyword evidence="3" id="KW-0677">Repeat</keyword>
<dbReference type="Gene3D" id="1.20.120.1190">
    <property type="match status" value="1"/>
</dbReference>
<dbReference type="Pfam" id="PF13855">
    <property type="entry name" value="LRR_8"/>
    <property type="match status" value="1"/>
</dbReference>
<dbReference type="PANTHER" id="PTHR48059">
    <property type="entry name" value="POLYGALACTURONASE INHIBITOR 1"/>
    <property type="match status" value="1"/>
</dbReference>
<proteinExistence type="inferred from homology"/>
<feature type="domain" description="Nucleolar GTP-binding protein 1 Rossman-fold" evidence="6">
    <location>
        <begin position="1323"/>
        <end position="1364"/>
    </location>
</feature>
<name>A0ABQ7MJ75_BRACM</name>
<dbReference type="InterPro" id="IPR010674">
    <property type="entry name" value="NOG1_Rossman_fold_dom"/>
</dbReference>
<evidence type="ECO:0000313" key="10">
    <source>
        <dbReference type="Proteomes" id="UP000823674"/>
    </source>
</evidence>
<dbReference type="SUPFAM" id="SSF52058">
    <property type="entry name" value="L domain-like"/>
    <property type="match status" value="3"/>
</dbReference>
<keyword evidence="5" id="KW-0472">Membrane</keyword>
<keyword evidence="5" id="KW-0812">Transmembrane</keyword>
<evidence type="ECO:0000256" key="2">
    <source>
        <dbReference type="ARBA" id="ARBA00022614"/>
    </source>
</evidence>
<keyword evidence="2" id="KW-0433">Leucine-rich repeat</keyword>
<protein>
    <recommendedName>
        <fullName evidence="11">Leucine-rich repeat-containing N-terminal plant-type domain-containing protein</fullName>
    </recommendedName>
</protein>
<dbReference type="InterPro" id="IPR001611">
    <property type="entry name" value="Leu-rich_rpt"/>
</dbReference>
<dbReference type="EMBL" id="JADBGQ010000005">
    <property type="protein sequence ID" value="KAG5398791.1"/>
    <property type="molecule type" value="Genomic_DNA"/>
</dbReference>
<evidence type="ECO:0000259" key="6">
    <source>
        <dbReference type="Pfam" id="PF06858"/>
    </source>
</evidence>
<feature type="domain" description="Leucine-rich repeat-containing N-terminal plant-type" evidence="7">
    <location>
        <begin position="758"/>
        <end position="794"/>
    </location>
</feature>
<dbReference type="Proteomes" id="UP000823674">
    <property type="component" value="Chromosome A05"/>
</dbReference>
<evidence type="ECO:0008006" key="11">
    <source>
        <dbReference type="Google" id="ProtNLM"/>
    </source>
</evidence>
<dbReference type="PROSITE" id="PS51257">
    <property type="entry name" value="PROKAR_LIPOPROTEIN"/>
    <property type="match status" value="1"/>
</dbReference>
<accession>A0ABQ7MJ75</accession>
<feature type="domain" description="NOG1 N-terminal helical" evidence="8">
    <location>
        <begin position="1121"/>
        <end position="1249"/>
    </location>
</feature>
<dbReference type="InterPro" id="IPR032675">
    <property type="entry name" value="LRR_dom_sf"/>
</dbReference>
<dbReference type="InterPro" id="IPR051848">
    <property type="entry name" value="PGIP"/>
</dbReference>
<reference evidence="9 10" key="1">
    <citation type="submission" date="2021-03" db="EMBL/GenBank/DDBJ databases">
        <authorList>
            <person name="King G.J."/>
            <person name="Bancroft I."/>
            <person name="Baten A."/>
            <person name="Bloomfield J."/>
            <person name="Borpatragohain P."/>
            <person name="He Z."/>
            <person name="Irish N."/>
            <person name="Irwin J."/>
            <person name="Liu K."/>
            <person name="Mauleon R.P."/>
            <person name="Moore J."/>
            <person name="Morris R."/>
            <person name="Ostergaard L."/>
            <person name="Wang B."/>
            <person name="Wells R."/>
        </authorList>
    </citation>
    <scope>NUCLEOTIDE SEQUENCE [LARGE SCALE GENOMIC DNA]</scope>
    <source>
        <strain evidence="9">R-o-18</strain>
        <tissue evidence="9">Leaf</tissue>
    </source>
</reference>
<gene>
    <name evidence="9" type="primary">A05p047280.1_BraROA</name>
    <name evidence="9" type="ORF">IGI04_020605</name>
</gene>
<evidence type="ECO:0000256" key="3">
    <source>
        <dbReference type="ARBA" id="ARBA00022737"/>
    </source>
</evidence>
<organism evidence="9 10">
    <name type="scientific">Brassica rapa subsp. trilocularis</name>
    <dbReference type="NCBI Taxonomy" id="1813537"/>
    <lineage>
        <taxon>Eukaryota</taxon>
        <taxon>Viridiplantae</taxon>
        <taxon>Streptophyta</taxon>
        <taxon>Embryophyta</taxon>
        <taxon>Tracheophyta</taxon>
        <taxon>Spermatophyta</taxon>
        <taxon>Magnoliopsida</taxon>
        <taxon>eudicotyledons</taxon>
        <taxon>Gunneridae</taxon>
        <taxon>Pentapetalae</taxon>
        <taxon>rosids</taxon>
        <taxon>malvids</taxon>
        <taxon>Brassicales</taxon>
        <taxon>Brassicaceae</taxon>
        <taxon>Brassiceae</taxon>
        <taxon>Brassica</taxon>
    </lineage>
</organism>
<dbReference type="Pfam" id="PF17835">
    <property type="entry name" value="NOG1_N"/>
    <property type="match status" value="1"/>
</dbReference>
<keyword evidence="5" id="KW-1133">Transmembrane helix</keyword>
<feature type="domain" description="Leucine-rich repeat-containing N-terminal plant-type" evidence="7">
    <location>
        <begin position="371"/>
        <end position="409"/>
    </location>
</feature>
<comment type="subcellular location">
    <subcellularLocation>
        <location evidence="1">Cell envelope</location>
    </subcellularLocation>
</comment>
<evidence type="ECO:0000256" key="5">
    <source>
        <dbReference type="SAM" id="Phobius"/>
    </source>
</evidence>
<feature type="transmembrane region" description="Helical" evidence="5">
    <location>
        <begin position="13"/>
        <end position="33"/>
    </location>
</feature>
<comment type="caution">
    <text evidence="9">The sequence shown here is derived from an EMBL/GenBank/DDBJ whole genome shotgun (WGS) entry which is preliminary data.</text>
</comment>
<keyword evidence="10" id="KW-1185">Reference proteome</keyword>
<dbReference type="Pfam" id="PF00560">
    <property type="entry name" value="LRR_1"/>
    <property type="match status" value="3"/>
</dbReference>
<sequence length="1538" mass="173080">MVAQKKNLYDDDLLIRLFIFFAALFISSLPSSYSCNPKDKNTLLQIKKHFNNPKLLSSWDPQTDCCTSWTGIECTNGRVTLFSMARDDSVVGQIPDQIGDLPELRTLEMSSMNLTGNIPRTITKLKHLVLIFLSWNKLSGPIPDYISELKSVTFFDISFNKFTGPIPGWLTQMPKLQTFQADNNSLTGPIPNSFGSFVGNVPNVFLPYNKLSGKIPESLSKIDFQAIVLKGNGFTGDGSMFFGGNKRTVQLDLSRNLFEFDLSKVKSLRLERFNISYNRLCGKIPRGGQLQTFKSYEFAENRCLCGSPLKKAWVHASMVGSLHPTQLQHFFLSPYYAVAAFCEGRLKHGTILLCLSIFFISSLPSSYSCNSKDKNTLLQIKKHFNNTEFLSSWDPQTDCCTSWTGIECTNGRVTLFSMANYRTLYGQIPDQIGDLLELRTLEMSHMKLTGNIPRTITKLKHLVFIFLRWNKLSGPIPDYISELKSVTFLDISFNKFTGPIPGWLTQMPKLHTFQADNNSLTGPVPNSFGSFVGSVPNLFLKNNKLSGKIPESLSKMDFQAVVLKGNGFTGDGSMFFGGNKRTVQVDLSRNLFEFDLSKIKFGKSLAMLDLSHNRIFGTLPRELTQLHLERFNISYNRLCGKIPRGGQLQTFKSYEFAENRCLCGSPLKKAFATLPFLSPYYAVAAFCEGRLKYGTDGGYIQKQSVLELKKHGQAHNFPTSMRQSNPTQTTMKLLLHLSIFFAILFISLPSSYSCNSVEKNALLQIKKSFNNPRKFSSWNPQTDCCTTWSGVKCTNGRVTDLSLFSSKLYGQIPDQIGDLLELRSLFLTYLPHLTGNIPRTITKLKNLDSLILRHNNLSGPIPDNIGELKKLRFLDLSYNQFTGPIPGSLSQMPMLETIIVEHNKLTGSIPNSFGSFVGEVPNLYLSNNKLSGNIPESLSKNDFNGVFLSKNSFTGDGSMFFGRNKSTVSLDLSRNMFEFDLSKVQFARGIVDLDLSHNRIFGNLPRELIELRGLKLFNVSHNRLCGKIPRGGLLQSFKSYVFAHNRCLCGTPLKAYWRQGGGSQLSVIFVQYHPIVVWYLVAYQQMNLLKLLSEEKCGQNGLKTDNNFYEAIITQYNAVESLKLNRLRKLYTRHVTNTHLTFRNKLSTILHDFPLLQDIHPLYINLLRFVLDKNRYSFSLGQVNTAKDLIANIANDYANLLAFGGSLKECKALKASAVTGMFSVVNEITPGLAYLEQLRQHMVKLPLVDPDVPTLLVSGYPHADKACFVNGIVDFSAKSVAFDVGFSGYEGLMRCQVIDGVLDKPVFGDCDVVVDALARHLGEAIVLFFLDVSGSCCYSVADQVVFFHSVKAVFVDIPLLIVCDESDLMQVSEEDWRLIEEMTGGVGEEEEVGFKISDLRSEEGVISVKNVACERLLYQRERLSCISMEEARVMRNKYTVAHQELDDDHGVSDLFLDPDVLFRLEELEHEEGIKQSEEEQEEDDDFVIAEERFTEEHKYQLVAIRKIQPLRILIAFGFCILVGNTYGTVQQCLSTLIF</sequence>
<evidence type="ECO:0000313" key="9">
    <source>
        <dbReference type="EMBL" id="KAG5398791.1"/>
    </source>
</evidence>